<evidence type="ECO:0000256" key="1">
    <source>
        <dbReference type="SAM" id="MobiDB-lite"/>
    </source>
</evidence>
<dbReference type="Proteomes" id="UP000030693">
    <property type="component" value="Unassembled WGS sequence"/>
</dbReference>
<keyword evidence="3" id="KW-1185">Reference proteome</keyword>
<name>A0A058ZH50_FONAL</name>
<dbReference type="EMBL" id="KB932201">
    <property type="protein sequence ID" value="KCV73291.1"/>
    <property type="molecule type" value="Genomic_DNA"/>
</dbReference>
<gene>
    <name evidence="2" type="ORF">H696_00832</name>
</gene>
<protein>
    <submittedName>
        <fullName evidence="2">Uncharacterized protein</fullName>
    </submittedName>
</protein>
<dbReference type="GeneID" id="20525557"/>
<feature type="region of interest" description="Disordered" evidence="1">
    <location>
        <begin position="917"/>
        <end position="940"/>
    </location>
</feature>
<proteinExistence type="predicted"/>
<dbReference type="RefSeq" id="XP_009492992.1">
    <property type="nucleotide sequence ID" value="XM_009494717.1"/>
</dbReference>
<reference evidence="2" key="1">
    <citation type="submission" date="2013-04" db="EMBL/GenBank/DDBJ databases">
        <title>The Genome Sequence of Fonticula alba ATCC 38817.</title>
        <authorList>
            <consortium name="The Broad Institute Genomics Platform"/>
            <person name="Russ C."/>
            <person name="Cuomo C."/>
            <person name="Burger G."/>
            <person name="Gray M.W."/>
            <person name="Holland P.W.H."/>
            <person name="King N."/>
            <person name="Lang F.B.F."/>
            <person name="Roger A.J."/>
            <person name="Ruiz-Trillo I."/>
            <person name="Brown M."/>
            <person name="Walker B."/>
            <person name="Young S."/>
            <person name="Zeng Q."/>
            <person name="Gargeya S."/>
            <person name="Fitzgerald M."/>
            <person name="Haas B."/>
            <person name="Abouelleil A."/>
            <person name="Allen A.W."/>
            <person name="Alvarado L."/>
            <person name="Arachchi H.M."/>
            <person name="Berlin A.M."/>
            <person name="Chapman S.B."/>
            <person name="Gainer-Dewar J."/>
            <person name="Goldberg J."/>
            <person name="Griggs A."/>
            <person name="Gujja S."/>
            <person name="Hansen M."/>
            <person name="Howarth C."/>
            <person name="Imamovic A."/>
            <person name="Ireland A."/>
            <person name="Larimer J."/>
            <person name="McCowan C."/>
            <person name="Murphy C."/>
            <person name="Pearson M."/>
            <person name="Poon T.W."/>
            <person name="Priest M."/>
            <person name="Roberts A."/>
            <person name="Saif S."/>
            <person name="Shea T."/>
            <person name="Sisk P."/>
            <person name="Sykes S."/>
            <person name="Wortman J."/>
            <person name="Nusbaum C."/>
            <person name="Birren B."/>
        </authorList>
    </citation>
    <scope>NUCLEOTIDE SEQUENCE [LARGE SCALE GENOMIC DNA]</scope>
    <source>
        <strain evidence="2">ATCC 38817</strain>
    </source>
</reference>
<evidence type="ECO:0000313" key="3">
    <source>
        <dbReference type="Proteomes" id="UP000030693"/>
    </source>
</evidence>
<sequence>MSQAWFQPPAGRAPVSATADVLASLGGSLLSRAADDAPKQGDEQRPAAVAGPPSSGPDLPGSGSFAGLLSGPGYFQREQQRQREHQFRHFEEQQQRLRQQQQQQELLARRTFLSQRVDGTLVCRGLARCGLLSSACTGAFMLLRCTELSALSRATLLALTSAIYLEAGDRPMSRHLRAQMRRLFEADPELGGAHFPTAADLYRAAQDDVAVGLDGVDDPAVDQAILFVDLVEAGDLGLDAVWWGGLRESVIHMRENMAMSRGAEAISLIEEILFACPVALELWTLLGQLYSSFILSMPSATIGDGANFILHRTSRLGSFAGMLPPGCGPEQASCPVRCACDPQHRANAPGQWRCPVADPRTEGSADPCLRAIPPVSYSSCVCDATVHPVPVPSPGTAAANPAAASLRPPDFHLADWEVTHSGPGAILWRSILPRGLSFCPALRAGIARNWLIAAAGVALDSDPDSVIAATEHLVALFPEHPHFLVAQAEAHLRCSSVCSTTLCSTLDVPFGRYICEPATPAPGNGTDPVGPLIMAEDGWHALEGLPAASARRAASMILQRLDSLYPGAMAGIGRVAIGASFAEEDIFRLLSRVSLMDNGCPEKWLVAGAWAAQGTRDLPALLAAVEALARLTPEEAGGKLPSAGPPPQARVCPLPSSLLLTNDPLVRAHQLAAAALVDRARQTSTDAISAARRGVDVNQAAAAESVTADTEAAIGHAASARALAPGLAWTQVMLGVALAARRCFAAARAVLRHGAGSGLTLGLTAPAAPGSTTHLPVLSRGLFRLHPGVVSAYVRLALHLTAQTFDTSVPIEREEARQATYHENEWLDMDYLVLSMARQGRGRVGRADLIGLAAMLAGRRLGPVTALKIMSEFFDDQDAQPGLGAPVGLYIMLGETHTLLMKLVGSGVLEPVVPVDQENEQPPEADGSRPGSGPSEWPKSEEEHFTLALQAYSLALSHSTGDLRPRITARIELLNSLLATQRRIPIE</sequence>
<organism evidence="2">
    <name type="scientific">Fonticula alba</name>
    <name type="common">Slime mold</name>
    <dbReference type="NCBI Taxonomy" id="691883"/>
    <lineage>
        <taxon>Eukaryota</taxon>
        <taxon>Rotosphaerida</taxon>
        <taxon>Fonticulaceae</taxon>
        <taxon>Fonticula</taxon>
    </lineage>
</organism>
<feature type="compositionally biased region" description="Low complexity" evidence="1">
    <location>
        <begin position="46"/>
        <end position="63"/>
    </location>
</feature>
<evidence type="ECO:0000313" key="2">
    <source>
        <dbReference type="EMBL" id="KCV73291.1"/>
    </source>
</evidence>
<accession>A0A058ZH50</accession>
<dbReference type="AlphaFoldDB" id="A0A058ZH50"/>
<feature type="compositionally biased region" description="Basic and acidic residues" evidence="1">
    <location>
        <begin position="33"/>
        <end position="45"/>
    </location>
</feature>
<feature type="region of interest" description="Disordered" evidence="1">
    <location>
        <begin position="32"/>
        <end position="63"/>
    </location>
</feature>